<feature type="chain" id="PRO_5039073522" evidence="1">
    <location>
        <begin position="26"/>
        <end position="99"/>
    </location>
</feature>
<evidence type="ECO:0000313" key="2">
    <source>
        <dbReference type="EMBL" id="GGS41009.1"/>
    </source>
</evidence>
<dbReference type="RefSeq" id="WP_189212010.1">
    <property type="nucleotide sequence ID" value="NZ_BMRB01000003.1"/>
</dbReference>
<reference evidence="2" key="2">
    <citation type="submission" date="2020-09" db="EMBL/GenBank/DDBJ databases">
        <authorList>
            <person name="Sun Q."/>
            <person name="Ohkuma M."/>
        </authorList>
    </citation>
    <scope>NUCLEOTIDE SEQUENCE</scope>
    <source>
        <strain evidence="2">JCM 3276</strain>
    </source>
</reference>
<dbReference type="EMBL" id="BMRB01000003">
    <property type="protein sequence ID" value="GGS41009.1"/>
    <property type="molecule type" value="Genomic_DNA"/>
</dbReference>
<sequence length="99" mass="11174">MRTTARRIGSIIGAAVFACGMTATAASATVPYDDPVETDFVTIDPHHQYDGPGECGDDWESWGFWFTHAETDGVSWTQFEEWVEYDEDDEDEEVSMDLR</sequence>
<protein>
    <submittedName>
        <fullName evidence="2">Uncharacterized protein</fullName>
    </submittedName>
</protein>
<evidence type="ECO:0000256" key="1">
    <source>
        <dbReference type="SAM" id="SignalP"/>
    </source>
</evidence>
<gene>
    <name evidence="2" type="ORF">GCM10010171_39500</name>
</gene>
<keyword evidence="1" id="KW-0732">Signal</keyword>
<dbReference type="PROSITE" id="PS51257">
    <property type="entry name" value="PROKAR_LIPOPROTEIN"/>
    <property type="match status" value="1"/>
</dbReference>
<name>A0A918GIZ1_9PSEU</name>
<feature type="signal peptide" evidence="1">
    <location>
        <begin position="1"/>
        <end position="25"/>
    </location>
</feature>
<accession>A0A918GIZ1</accession>
<keyword evidence="3" id="KW-1185">Reference proteome</keyword>
<proteinExistence type="predicted"/>
<reference evidence="2" key="1">
    <citation type="journal article" date="2014" name="Int. J. Syst. Evol. Microbiol.">
        <title>Complete genome sequence of Corynebacterium casei LMG S-19264T (=DSM 44701T), isolated from a smear-ripened cheese.</title>
        <authorList>
            <consortium name="US DOE Joint Genome Institute (JGI-PGF)"/>
            <person name="Walter F."/>
            <person name="Albersmeier A."/>
            <person name="Kalinowski J."/>
            <person name="Ruckert C."/>
        </authorList>
    </citation>
    <scope>NUCLEOTIDE SEQUENCE</scope>
    <source>
        <strain evidence="2">JCM 3276</strain>
    </source>
</reference>
<dbReference type="Proteomes" id="UP000660680">
    <property type="component" value="Unassembled WGS sequence"/>
</dbReference>
<evidence type="ECO:0000313" key="3">
    <source>
        <dbReference type="Proteomes" id="UP000660680"/>
    </source>
</evidence>
<dbReference type="AlphaFoldDB" id="A0A918GIZ1"/>
<organism evidence="2 3">
    <name type="scientific">Actinokineospora fastidiosa</name>
    <dbReference type="NCBI Taxonomy" id="1816"/>
    <lineage>
        <taxon>Bacteria</taxon>
        <taxon>Bacillati</taxon>
        <taxon>Actinomycetota</taxon>
        <taxon>Actinomycetes</taxon>
        <taxon>Pseudonocardiales</taxon>
        <taxon>Pseudonocardiaceae</taxon>
        <taxon>Actinokineospora</taxon>
    </lineage>
</organism>
<comment type="caution">
    <text evidence="2">The sequence shown here is derived from an EMBL/GenBank/DDBJ whole genome shotgun (WGS) entry which is preliminary data.</text>
</comment>